<sequence>MLAVSHFTYLYVEIPGGRLMRNALGSRSDFSASPAPSARPTN</sequence>
<dbReference type="KEGG" id="bvz:BRAD3257_6691"/>
<name>A0A2U3Q836_9BRAD</name>
<gene>
    <name evidence="1" type="ORF">BRAD3257_6691</name>
</gene>
<proteinExistence type="predicted"/>
<dbReference type="AlphaFoldDB" id="A0A2U3Q836"/>
<protein>
    <submittedName>
        <fullName evidence="1">Uncharacterized protein</fullName>
    </submittedName>
</protein>
<dbReference type="EMBL" id="LS398110">
    <property type="protein sequence ID" value="SPP97582.1"/>
    <property type="molecule type" value="Genomic_DNA"/>
</dbReference>
<reference evidence="1 2" key="1">
    <citation type="submission" date="2018-03" db="EMBL/GenBank/DDBJ databases">
        <authorList>
            <person name="Gully D."/>
        </authorList>
    </citation>
    <scope>NUCLEOTIDE SEQUENCE [LARGE SCALE GENOMIC DNA]</scope>
    <source>
        <strain evidence="1">ORS3257</strain>
    </source>
</reference>
<evidence type="ECO:0000313" key="1">
    <source>
        <dbReference type="EMBL" id="SPP97582.1"/>
    </source>
</evidence>
<accession>A0A2U3Q836</accession>
<dbReference type="Proteomes" id="UP000246085">
    <property type="component" value="Chromosome BRAD3257"/>
</dbReference>
<organism evidence="1 2">
    <name type="scientific">Bradyrhizobium vignae</name>
    <dbReference type="NCBI Taxonomy" id="1549949"/>
    <lineage>
        <taxon>Bacteria</taxon>
        <taxon>Pseudomonadati</taxon>
        <taxon>Pseudomonadota</taxon>
        <taxon>Alphaproteobacteria</taxon>
        <taxon>Hyphomicrobiales</taxon>
        <taxon>Nitrobacteraceae</taxon>
        <taxon>Bradyrhizobium</taxon>
    </lineage>
</organism>
<evidence type="ECO:0000313" key="2">
    <source>
        <dbReference type="Proteomes" id="UP000246085"/>
    </source>
</evidence>